<organism evidence="2 3">
    <name type="scientific">candidate division WOR-3 bacterium</name>
    <dbReference type="NCBI Taxonomy" id="2052148"/>
    <lineage>
        <taxon>Bacteria</taxon>
        <taxon>Bacteria division WOR-3</taxon>
    </lineage>
</organism>
<gene>
    <name evidence="2" type="ORF">ENI34_01195</name>
</gene>
<sequence>MKKIIITLLCLAATVFAYNLLTNADFEQPLTEGWIQDHTSTSYAIDRATNYDPDPDYEARVYTGTGSGYAVLYQVVDIPATDIDFSCKAKLYAYDNHTSAWCGAALRISYLNSSGSQLGETRICYKSTQCPWSNSSTMHVITTADSLWHDYSFNIDDELTNLPGVNPTQVAKIKISLFDSTYHC</sequence>
<dbReference type="AlphaFoldDB" id="A0A9C9JZ52"/>
<dbReference type="Gene3D" id="2.60.120.260">
    <property type="entry name" value="Galactose-binding domain-like"/>
    <property type="match status" value="1"/>
</dbReference>
<evidence type="ECO:0000313" key="3">
    <source>
        <dbReference type="Proteomes" id="UP000885826"/>
    </source>
</evidence>
<proteinExistence type="predicted"/>
<name>A0A9C9JZ52_UNCW3</name>
<keyword evidence="1" id="KW-0732">Signal</keyword>
<dbReference type="Proteomes" id="UP000885826">
    <property type="component" value="Unassembled WGS sequence"/>
</dbReference>
<comment type="caution">
    <text evidence="2">The sequence shown here is derived from an EMBL/GenBank/DDBJ whole genome shotgun (WGS) entry which is preliminary data.</text>
</comment>
<accession>A0A9C9JZ52</accession>
<protein>
    <submittedName>
        <fullName evidence="2">Uncharacterized protein</fullName>
    </submittedName>
</protein>
<reference evidence="2" key="1">
    <citation type="journal article" date="2020" name="mSystems">
        <title>Genome- and Community-Level Interaction Insights into Carbon Utilization and Element Cycling Functions of Hydrothermarchaeota in Hydrothermal Sediment.</title>
        <authorList>
            <person name="Zhou Z."/>
            <person name="Liu Y."/>
            <person name="Xu W."/>
            <person name="Pan J."/>
            <person name="Luo Z.H."/>
            <person name="Li M."/>
        </authorList>
    </citation>
    <scope>NUCLEOTIDE SEQUENCE</scope>
    <source>
        <strain evidence="2">HyVt-388</strain>
    </source>
</reference>
<dbReference type="EMBL" id="DRIG01000017">
    <property type="protein sequence ID" value="HEC77742.1"/>
    <property type="molecule type" value="Genomic_DNA"/>
</dbReference>
<feature type="chain" id="PRO_5039732449" evidence="1">
    <location>
        <begin position="18"/>
        <end position="184"/>
    </location>
</feature>
<evidence type="ECO:0000256" key="1">
    <source>
        <dbReference type="SAM" id="SignalP"/>
    </source>
</evidence>
<evidence type="ECO:0000313" key="2">
    <source>
        <dbReference type="EMBL" id="HEC77742.1"/>
    </source>
</evidence>
<feature type="signal peptide" evidence="1">
    <location>
        <begin position="1"/>
        <end position="17"/>
    </location>
</feature>